<dbReference type="InterPro" id="IPR012337">
    <property type="entry name" value="RNaseH-like_sf"/>
</dbReference>
<dbReference type="InterPro" id="IPR044730">
    <property type="entry name" value="RNase_H-like_dom_plant"/>
</dbReference>
<name>A0A0V0HCS3_SOLCH</name>
<accession>A0A0V0HCS3</accession>
<proteinExistence type="predicted"/>
<dbReference type="PANTHER" id="PTHR47723">
    <property type="entry name" value="OS05G0353850 PROTEIN"/>
    <property type="match status" value="1"/>
</dbReference>
<dbReference type="GO" id="GO:0004523">
    <property type="term" value="F:RNA-DNA hybrid ribonuclease activity"/>
    <property type="evidence" value="ECO:0007669"/>
    <property type="project" value="InterPro"/>
</dbReference>
<dbReference type="EMBL" id="GEDG01021571">
    <property type="protein sequence ID" value="JAP18197.1"/>
    <property type="molecule type" value="Transcribed_RNA"/>
</dbReference>
<dbReference type="InterPro" id="IPR002156">
    <property type="entry name" value="RNaseH_domain"/>
</dbReference>
<feature type="domain" description="RNase H type-1" evidence="1">
    <location>
        <begin position="3"/>
        <end position="109"/>
    </location>
</feature>
<reference evidence="2" key="1">
    <citation type="submission" date="2015-12" db="EMBL/GenBank/DDBJ databases">
        <title>Gene expression during late stages of embryo sac development: a critical building block for successful pollen-pistil interactions.</title>
        <authorList>
            <person name="Liu Y."/>
            <person name="Joly V."/>
            <person name="Sabar M."/>
            <person name="Matton D.P."/>
        </authorList>
    </citation>
    <scope>NUCLEOTIDE SEQUENCE</scope>
</reference>
<evidence type="ECO:0000259" key="1">
    <source>
        <dbReference type="Pfam" id="PF13456"/>
    </source>
</evidence>
<dbReference type="GO" id="GO:0003676">
    <property type="term" value="F:nucleic acid binding"/>
    <property type="evidence" value="ECO:0007669"/>
    <property type="project" value="InterPro"/>
</dbReference>
<evidence type="ECO:0000313" key="2">
    <source>
        <dbReference type="EMBL" id="JAP18197.1"/>
    </source>
</evidence>
<dbReference type="Pfam" id="PF13456">
    <property type="entry name" value="RVT_3"/>
    <property type="match status" value="1"/>
</dbReference>
<dbReference type="Gene3D" id="3.30.420.10">
    <property type="entry name" value="Ribonuclease H-like superfamily/Ribonuclease H"/>
    <property type="match status" value="1"/>
</dbReference>
<dbReference type="PANTHER" id="PTHR47723:SF24">
    <property type="entry name" value="RNASE H TYPE-1 DOMAIN-CONTAINING PROTEIN"/>
    <property type="match status" value="1"/>
</dbReference>
<dbReference type="SUPFAM" id="SSF53098">
    <property type="entry name" value="Ribonuclease H-like"/>
    <property type="match status" value="1"/>
</dbReference>
<dbReference type="AlphaFoldDB" id="A0A0V0HCS3"/>
<organism evidence="2">
    <name type="scientific">Solanum chacoense</name>
    <name type="common">Chaco potato</name>
    <dbReference type="NCBI Taxonomy" id="4108"/>
    <lineage>
        <taxon>Eukaryota</taxon>
        <taxon>Viridiplantae</taxon>
        <taxon>Streptophyta</taxon>
        <taxon>Embryophyta</taxon>
        <taxon>Tracheophyta</taxon>
        <taxon>Spermatophyta</taxon>
        <taxon>Magnoliopsida</taxon>
        <taxon>eudicotyledons</taxon>
        <taxon>Gunneridae</taxon>
        <taxon>Pentapetalae</taxon>
        <taxon>asterids</taxon>
        <taxon>lamiids</taxon>
        <taxon>Solanales</taxon>
        <taxon>Solanaceae</taxon>
        <taxon>Solanoideae</taxon>
        <taxon>Solaneae</taxon>
        <taxon>Solanum</taxon>
    </lineage>
</organism>
<dbReference type="CDD" id="cd06222">
    <property type="entry name" value="RNase_H_like"/>
    <property type="match status" value="1"/>
</dbReference>
<protein>
    <submittedName>
        <fullName evidence="2">Putative ovule protein</fullName>
    </submittedName>
</protein>
<sequence length="149" mass="17054">MSSYAFCLRNEMGDILHAEGATIDIITNTVADAKAILEACKHCKQSQHNQVIMQTGSMLLYKVLEGKWATPWVIADMVEEIKACLRNKQYKFQHILREGNQLADYFANIALDKGSCRYSQFKSIKTRGRKILNSDKYQCLYLRIAQNRG</sequence>
<dbReference type="InterPro" id="IPR036397">
    <property type="entry name" value="RNaseH_sf"/>
</dbReference>
<dbReference type="InterPro" id="IPR053151">
    <property type="entry name" value="RNase_H-like"/>
</dbReference>